<gene>
    <name evidence="3" type="ORF">SAMN05216601_11084</name>
</gene>
<evidence type="ECO:0000259" key="2">
    <source>
        <dbReference type="Pfam" id="PF03807"/>
    </source>
</evidence>
<dbReference type="InterPro" id="IPR028939">
    <property type="entry name" value="P5C_Rdtase_cat_N"/>
</dbReference>
<dbReference type="PANTHER" id="PTHR14239:SF10">
    <property type="entry name" value="REDUCTASE"/>
    <property type="match status" value="1"/>
</dbReference>
<reference evidence="3 4" key="1">
    <citation type="submission" date="2016-10" db="EMBL/GenBank/DDBJ databases">
        <authorList>
            <person name="de Groot N.N."/>
        </authorList>
    </citation>
    <scope>NUCLEOTIDE SEQUENCE [LARGE SCALE GENOMIC DNA]</scope>
    <source>
        <strain evidence="3 4">CCUG 59231</strain>
    </source>
</reference>
<evidence type="ECO:0000256" key="1">
    <source>
        <dbReference type="ARBA" id="ARBA00023002"/>
    </source>
</evidence>
<dbReference type="InterPro" id="IPR051267">
    <property type="entry name" value="STEAP_metalloreductase"/>
</dbReference>
<dbReference type="EMBL" id="FOWP01000010">
    <property type="protein sequence ID" value="SFP37961.1"/>
    <property type="molecule type" value="Genomic_DNA"/>
</dbReference>
<dbReference type="SUPFAM" id="SSF51735">
    <property type="entry name" value="NAD(P)-binding Rossmann-fold domains"/>
    <property type="match status" value="1"/>
</dbReference>
<dbReference type="InterPro" id="IPR036291">
    <property type="entry name" value="NAD(P)-bd_dom_sf"/>
</dbReference>
<organism evidence="3 4">
    <name type="scientific">Ectopseudomonas composti</name>
    <dbReference type="NCBI Taxonomy" id="658457"/>
    <lineage>
        <taxon>Bacteria</taxon>
        <taxon>Pseudomonadati</taxon>
        <taxon>Pseudomonadota</taxon>
        <taxon>Gammaproteobacteria</taxon>
        <taxon>Pseudomonadales</taxon>
        <taxon>Pseudomonadaceae</taxon>
        <taxon>Ectopseudomonas</taxon>
    </lineage>
</organism>
<dbReference type="AlphaFoldDB" id="A0A1I5PWD5"/>
<feature type="domain" description="Pyrroline-5-carboxylate reductase catalytic N-terminal" evidence="2">
    <location>
        <begin position="7"/>
        <end position="96"/>
    </location>
</feature>
<dbReference type="PANTHER" id="PTHR14239">
    <property type="entry name" value="DUDULIN-RELATED"/>
    <property type="match status" value="1"/>
</dbReference>
<protein>
    <recommendedName>
        <fullName evidence="2">Pyrroline-5-carboxylate reductase catalytic N-terminal domain-containing protein</fullName>
    </recommendedName>
</protein>
<sequence>MSKLLSIGIIGAGHIGAAFARALARRNIPAILANSRGPESLQALVQSIGPSIRAGTREQAAAQSIVLVAVNWSKLPAALSGLADFAGRVVIDSNNPIEAPLFNPIDLHGRTSSEVFADLVPGAHVVKAFNHLHPTLLIADPAERGGRRVLFLAGDDNRAKSQVSALIDELGFAAIDLGALTEGGRLTQFPGGSLPSLELVQFG</sequence>
<dbReference type="GO" id="GO:0016491">
    <property type="term" value="F:oxidoreductase activity"/>
    <property type="evidence" value="ECO:0007669"/>
    <property type="project" value="UniProtKB-KW"/>
</dbReference>
<dbReference type="Proteomes" id="UP000182400">
    <property type="component" value="Unassembled WGS sequence"/>
</dbReference>
<dbReference type="Gene3D" id="3.40.50.720">
    <property type="entry name" value="NAD(P)-binding Rossmann-like Domain"/>
    <property type="match status" value="1"/>
</dbReference>
<keyword evidence="1" id="KW-0560">Oxidoreductase</keyword>
<dbReference type="STRING" id="658457.SAMN05216601_11084"/>
<name>A0A1I5PWD5_9GAMM</name>
<dbReference type="Pfam" id="PF03807">
    <property type="entry name" value="F420_oxidored"/>
    <property type="match status" value="1"/>
</dbReference>
<evidence type="ECO:0000313" key="4">
    <source>
        <dbReference type="Proteomes" id="UP000182400"/>
    </source>
</evidence>
<proteinExistence type="predicted"/>
<evidence type="ECO:0000313" key="3">
    <source>
        <dbReference type="EMBL" id="SFP37961.1"/>
    </source>
</evidence>
<accession>A0A1I5PWD5</accession>